<reference evidence="2" key="1">
    <citation type="submission" date="2023-06" db="EMBL/GenBank/DDBJ databases">
        <title>Conoideocrella luteorostrata (Hypocreales: Clavicipitaceae), a potential biocontrol fungus for elongate hemlock scale in United States Christmas tree production areas.</title>
        <authorList>
            <person name="Barrett H."/>
            <person name="Lovett B."/>
            <person name="Macias A.M."/>
            <person name="Stajich J.E."/>
            <person name="Kasson M.T."/>
        </authorList>
    </citation>
    <scope>NUCLEOTIDE SEQUENCE</scope>
    <source>
        <strain evidence="2">ARSEF 14590</strain>
    </source>
</reference>
<feature type="compositionally biased region" description="Low complexity" evidence="1">
    <location>
        <begin position="147"/>
        <end position="164"/>
    </location>
</feature>
<evidence type="ECO:0000313" key="3">
    <source>
        <dbReference type="Proteomes" id="UP001251528"/>
    </source>
</evidence>
<feature type="compositionally biased region" description="Polar residues" evidence="1">
    <location>
        <begin position="178"/>
        <end position="190"/>
    </location>
</feature>
<evidence type="ECO:0000256" key="1">
    <source>
        <dbReference type="SAM" id="MobiDB-lite"/>
    </source>
</evidence>
<dbReference type="EMBL" id="JASWJB010000438">
    <property type="protein sequence ID" value="KAK2590441.1"/>
    <property type="molecule type" value="Genomic_DNA"/>
</dbReference>
<keyword evidence="3" id="KW-1185">Reference proteome</keyword>
<name>A0AAJ0FMX9_9HYPO</name>
<accession>A0AAJ0FMX9</accession>
<feature type="region of interest" description="Disordered" evidence="1">
    <location>
        <begin position="119"/>
        <end position="212"/>
    </location>
</feature>
<dbReference type="AlphaFoldDB" id="A0AAJ0FMX9"/>
<proteinExistence type="predicted"/>
<feature type="compositionally biased region" description="Polar residues" evidence="1">
    <location>
        <begin position="126"/>
        <end position="144"/>
    </location>
</feature>
<gene>
    <name evidence="2" type="ORF">QQS21_011872</name>
</gene>
<protein>
    <submittedName>
        <fullName evidence="2">Uncharacterized protein</fullName>
    </submittedName>
</protein>
<organism evidence="2 3">
    <name type="scientific">Conoideocrella luteorostrata</name>
    <dbReference type="NCBI Taxonomy" id="1105319"/>
    <lineage>
        <taxon>Eukaryota</taxon>
        <taxon>Fungi</taxon>
        <taxon>Dikarya</taxon>
        <taxon>Ascomycota</taxon>
        <taxon>Pezizomycotina</taxon>
        <taxon>Sordariomycetes</taxon>
        <taxon>Hypocreomycetidae</taxon>
        <taxon>Hypocreales</taxon>
        <taxon>Clavicipitaceae</taxon>
        <taxon>Conoideocrella</taxon>
    </lineage>
</organism>
<dbReference type="Proteomes" id="UP001251528">
    <property type="component" value="Unassembled WGS sequence"/>
</dbReference>
<sequence>MANGLDRLERLFAYKRKQSPSPNGRADRIVQPIELQFPSASFIRPKTSRMTARQEIHLRQAAERSPSVPDIFGAQRAVHSRTYGSVSTDTNCELEKRLVRSPSFTHRQAENLVSGLQEFQFPTPPSRNGDTSPVSLTFDTTNLDQVPRLPSPRSRSPLHISIPSYRLDTPPSSDPEDNGSNSPSPTTKGPQNLLPVPACLPTPDESPEIRPVPDSQLRSVKSVDDLDKALAIEDQFGESFDQQSLGRTYSQSSITYSTHSFCSSSLREPDFNEFFNLSDDDIAESTPNSPDLEPVGDDVLTLPPMELSISASVPLTSSLLTLSPPRASRPAAAAAFEAARIARRYDFDLVYVVNLWPETSQYVSTADKPMVGRLLAAHGLHHVPSPLQVSADVHMHILRTHGWIEYRNNKPQPQDLSRGYGCAFYTGQYARSNSLRPASPVSGVRLSEKIDRGIVFAAYRKPCEGVNKLGRSFSHRELGELHRDAEALVEMVIDIHVANRSRQPPTRSSLADDIGPIPAQQIEVA</sequence>
<comment type="caution">
    <text evidence="2">The sequence shown here is derived from an EMBL/GenBank/DDBJ whole genome shotgun (WGS) entry which is preliminary data.</text>
</comment>
<evidence type="ECO:0000313" key="2">
    <source>
        <dbReference type="EMBL" id="KAK2590441.1"/>
    </source>
</evidence>